<dbReference type="SUPFAM" id="SSF63411">
    <property type="entry name" value="LuxS/MPP-like metallohydrolase"/>
    <property type="match status" value="4"/>
</dbReference>
<dbReference type="Proteomes" id="UP001499951">
    <property type="component" value="Unassembled WGS sequence"/>
</dbReference>
<comment type="cofactor">
    <cofactor evidence="1">
        <name>Zn(2+)</name>
        <dbReference type="ChEBI" id="CHEBI:29105"/>
    </cofactor>
</comment>
<dbReference type="EMBL" id="BAAADD010000010">
    <property type="protein sequence ID" value="GAA0583187.1"/>
    <property type="molecule type" value="Genomic_DNA"/>
</dbReference>
<evidence type="ECO:0000256" key="6">
    <source>
        <dbReference type="ARBA" id="ARBA00022833"/>
    </source>
</evidence>
<keyword evidence="5" id="KW-0378">Hydrolase</keyword>
<feature type="domain" description="Peptidase M16 N-terminal" evidence="9">
    <location>
        <begin position="60"/>
        <end position="200"/>
    </location>
</feature>
<keyword evidence="7" id="KW-0482">Metalloprotease</keyword>
<dbReference type="InterPro" id="IPR011249">
    <property type="entry name" value="Metalloenz_LuxS/M16"/>
</dbReference>
<name>A0ABN1F6N7_9PROT</name>
<sequence>MKRILRFAVPVLIFAGSLLGAIAGTVTITTPAVWPKTDVPPDPTITFGTLPNGMRYLIKPNTHPEHGVSFFLRIATGSFNETPKTAGISHFIEHMSFRGTAHIPDGEAFKRLQQIGVGLGSDSNAFTMADSTVYTFDFPGNDAATLDTALTLTRDIASGILFDPKAVESERQVVLSEYRLRDSAQLRMTRATYKAMYGDQLADAYIALGSDAAIKAASADDLKAYYRTYYRPDRAVLIVVGDIDPKAIESEIKKRFSDWKAATPKPADPTFTTPNPPKAAEVHLYTEDGANSAVQMTWVLPFDPTPETRARDIRDTVREVALRTLNLRLHKLATSADPPFLSAGAGAANNFRTSFVASIGASVGKGDPKRALKALRQTLMTILHDGVDQDEVDRAVEQQRVMLTTSVTAAASRKNNNLTGFFSTAIGKDAVLDAPDNWTPTFEAAVKGLTAAQVTASLRDLFLQGQPLVIVASPTPIEGGADAMLAAYNDAGTLQKAAAATAPVVWPYTNFGPAGTIASQTRIDDLDVTTAIFANGVRVIVKPTKLQAGQVQILVRIGHGLYGMPRNKITPRWAIGGAWGLGGVNRIATPDLPQALSGRQWGAHPDLAESAFQVTAQTRPADLEAELQFIAAFVTDPAWRPEGLAQIKSATETGLAQAITTPGGVYGLHYWEYLHNGDKRWLPPTLDELKNTDLAAVKALIADDLKVGTMDIIIVGDTTVDAALDSVKRTFGATAKRKLELKPYAPQETMPKGGAAPLVLHHAGKSQEAVAMLGWETTGMFPDTQTPRVLRILEAVMRTRIFDELRTKEGITYSPQTTNINSWVTPGWGVLSVTATVPADKLATFYAAAKKVASDLAANEIAADEFERARGPLVTEAEHARETNNYWLYELSGIAVEPRAFDIIRGRISGLKAVTPADMKKAAQEFLKDDRTLRMIVVPEGFTVPDTLP</sequence>
<dbReference type="Pfam" id="PF05193">
    <property type="entry name" value="Peptidase_M16_C"/>
    <property type="match status" value="2"/>
</dbReference>
<dbReference type="PROSITE" id="PS00143">
    <property type="entry name" value="INSULINASE"/>
    <property type="match status" value="1"/>
</dbReference>
<gene>
    <name evidence="11" type="ORF">GCM10008942_35110</name>
</gene>
<feature type="domain" description="Peptidase M16 C-terminal" evidence="10">
    <location>
        <begin position="709"/>
        <end position="870"/>
    </location>
</feature>
<protein>
    <submittedName>
        <fullName evidence="11">Insulinase family protein</fullName>
    </submittedName>
</protein>
<comment type="similarity">
    <text evidence="2 8">Belongs to the peptidase M16 family.</text>
</comment>
<keyword evidence="3" id="KW-0645">Protease</keyword>
<accession>A0ABN1F6N7</accession>
<dbReference type="InterPro" id="IPR050626">
    <property type="entry name" value="Peptidase_M16"/>
</dbReference>
<evidence type="ECO:0000313" key="11">
    <source>
        <dbReference type="EMBL" id="GAA0583187.1"/>
    </source>
</evidence>
<feature type="domain" description="Peptidase M16 C-terminal" evidence="10">
    <location>
        <begin position="218"/>
        <end position="398"/>
    </location>
</feature>
<evidence type="ECO:0000256" key="1">
    <source>
        <dbReference type="ARBA" id="ARBA00001947"/>
    </source>
</evidence>
<dbReference type="InterPro" id="IPR007863">
    <property type="entry name" value="Peptidase_M16_C"/>
</dbReference>
<proteinExistence type="inferred from homology"/>
<keyword evidence="6" id="KW-0862">Zinc</keyword>
<evidence type="ECO:0000256" key="7">
    <source>
        <dbReference type="ARBA" id="ARBA00023049"/>
    </source>
</evidence>
<dbReference type="InterPro" id="IPR011765">
    <property type="entry name" value="Pept_M16_N"/>
</dbReference>
<dbReference type="Gene3D" id="3.30.830.10">
    <property type="entry name" value="Metalloenzyme, LuxS/M16 peptidase-like"/>
    <property type="match status" value="4"/>
</dbReference>
<reference evidence="11 12" key="1">
    <citation type="journal article" date="2019" name="Int. J. Syst. Evol. Microbiol.">
        <title>The Global Catalogue of Microorganisms (GCM) 10K type strain sequencing project: providing services to taxonomists for standard genome sequencing and annotation.</title>
        <authorList>
            <consortium name="The Broad Institute Genomics Platform"/>
            <consortium name="The Broad Institute Genome Sequencing Center for Infectious Disease"/>
            <person name="Wu L."/>
            <person name="Ma J."/>
        </authorList>
    </citation>
    <scope>NUCLEOTIDE SEQUENCE [LARGE SCALE GENOMIC DNA]</scope>
    <source>
        <strain evidence="11 12">JCM 15089</strain>
    </source>
</reference>
<dbReference type="InterPro" id="IPR001431">
    <property type="entry name" value="Pept_M16_Zn_BS"/>
</dbReference>
<keyword evidence="4" id="KW-0479">Metal-binding</keyword>
<dbReference type="PANTHER" id="PTHR43690">
    <property type="entry name" value="NARDILYSIN"/>
    <property type="match status" value="1"/>
</dbReference>
<evidence type="ECO:0000313" key="12">
    <source>
        <dbReference type="Proteomes" id="UP001499951"/>
    </source>
</evidence>
<dbReference type="Pfam" id="PF00675">
    <property type="entry name" value="Peptidase_M16"/>
    <property type="match status" value="1"/>
</dbReference>
<evidence type="ECO:0000256" key="2">
    <source>
        <dbReference type="ARBA" id="ARBA00007261"/>
    </source>
</evidence>
<dbReference type="RefSeq" id="WP_166937167.1">
    <property type="nucleotide sequence ID" value="NZ_BAAADD010000010.1"/>
</dbReference>
<organism evidence="11 12">
    <name type="scientific">Rhizomicrobium electricum</name>
    <dbReference type="NCBI Taxonomy" id="480070"/>
    <lineage>
        <taxon>Bacteria</taxon>
        <taxon>Pseudomonadati</taxon>
        <taxon>Pseudomonadota</taxon>
        <taxon>Alphaproteobacteria</taxon>
        <taxon>Micropepsales</taxon>
        <taxon>Micropepsaceae</taxon>
        <taxon>Rhizomicrobium</taxon>
    </lineage>
</organism>
<dbReference type="PANTHER" id="PTHR43690:SF17">
    <property type="entry name" value="PROTEIN YHJJ"/>
    <property type="match status" value="1"/>
</dbReference>
<evidence type="ECO:0000256" key="8">
    <source>
        <dbReference type="RuleBase" id="RU004447"/>
    </source>
</evidence>
<comment type="caution">
    <text evidence="11">The sequence shown here is derived from an EMBL/GenBank/DDBJ whole genome shotgun (WGS) entry which is preliminary data.</text>
</comment>
<keyword evidence="12" id="KW-1185">Reference proteome</keyword>
<evidence type="ECO:0000256" key="4">
    <source>
        <dbReference type="ARBA" id="ARBA00022723"/>
    </source>
</evidence>
<evidence type="ECO:0000259" key="9">
    <source>
        <dbReference type="Pfam" id="PF00675"/>
    </source>
</evidence>
<evidence type="ECO:0000256" key="5">
    <source>
        <dbReference type="ARBA" id="ARBA00022801"/>
    </source>
</evidence>
<evidence type="ECO:0000256" key="3">
    <source>
        <dbReference type="ARBA" id="ARBA00022670"/>
    </source>
</evidence>
<evidence type="ECO:0000259" key="10">
    <source>
        <dbReference type="Pfam" id="PF05193"/>
    </source>
</evidence>